<dbReference type="InterPro" id="IPR017926">
    <property type="entry name" value="GATASE"/>
</dbReference>
<dbReference type="SUPFAM" id="SSF52317">
    <property type="entry name" value="Class I glutamine amidotransferase-like"/>
    <property type="match status" value="1"/>
</dbReference>
<dbReference type="PRINTS" id="PR00099">
    <property type="entry name" value="CPSGATASE"/>
</dbReference>
<dbReference type="PRINTS" id="PR00096">
    <property type="entry name" value="GATASE"/>
</dbReference>
<dbReference type="EC" id="2.6.1.85" evidence="2"/>
<dbReference type="PANTHER" id="PTHR11236:SF18">
    <property type="entry name" value="AMINODEOXYCHORISMATE SYNTHASE"/>
    <property type="match status" value="1"/>
</dbReference>
<feature type="domain" description="Chorismate-utilising enzyme C-terminal" evidence="6">
    <location>
        <begin position="393"/>
        <end position="634"/>
    </location>
</feature>
<evidence type="ECO:0000256" key="2">
    <source>
        <dbReference type="ARBA" id="ARBA00013139"/>
    </source>
</evidence>
<dbReference type="Proteomes" id="UP001204000">
    <property type="component" value="Unassembled WGS sequence"/>
</dbReference>
<keyword evidence="4" id="KW-0315">Glutamine amidotransferase</keyword>
<evidence type="ECO:0000259" key="6">
    <source>
        <dbReference type="Pfam" id="PF00425"/>
    </source>
</evidence>
<sequence>MILLVDNRDSYTFNLAHLIHCASGQWPQVITADEVAAERIPERVTAGEFTHVVISPGPGSPDRDADFGGSRAVIQAAEGVPVLGVCLGHQGLAVLAGAAVTRAPEPRHGFISQINHSGEGIFTGIPQDFDVVRYHSLHIEETPGITVHARSEDGIIQGLEVTGQPHWGVQFHPESVLSEYGEQLVRNFIALAPLADALLPAERQKTNVEKHWYLEHRAVAGPIDCQGVADALRAIGESDHAFWLDSADPRGRYSIIGDAAGSLSRVIRYRLGDEPDVLAALDEELAAGIANPPDLPFTGGVVGYLGYECAQLTLPGADLGRHRSSYPDAYFVRPQSWIVYDHEAEVAHLCCLHTGEANVETERLLGRLAAALNGVEVGVEGASISGGSWRVPDYRERVERAQEELRAGESYEVCLTDTYETRATGDVYPQLRANNPAPYAAHLQFGEVEVMSASPERFLTVRDSAVEAKPIKGTVPRSADPDELARDPKSRAENLMIVDLLRNDLGRVCEPGSVEVPKLMAVESFATVHQLVSTVTGRLRADASLIDLLRAAFPPGSMTGAPKLRTCEIIERLETGPRGVYSGALGYLGFDGQADLSVVIRTAVRVGDELTVGAGGAIVLASDAHAELAERDLKARSVLGAWDA</sequence>
<protein>
    <recommendedName>
        <fullName evidence="2">aminodeoxychorismate synthase</fullName>
        <ecNumber evidence="2">2.6.1.85</ecNumber>
    </recommendedName>
</protein>
<reference evidence="8" key="1">
    <citation type="submission" date="2022-05" db="EMBL/GenBank/DDBJ databases">
        <title>Corynebacterium sp. TA-R-1 sp. nov., isolated from human feces.</title>
        <authorList>
            <person name="Shamsuzzaman M."/>
            <person name="Dahal R.H."/>
        </authorList>
    </citation>
    <scope>NUCLEOTIDE SEQUENCE</scope>
    <source>
        <strain evidence="8">TA-R-1</strain>
    </source>
</reference>
<comment type="similarity">
    <text evidence="1">In the C-terminal section; belongs to the anthranilate synthase component I family.</text>
</comment>
<dbReference type="CDD" id="cd01743">
    <property type="entry name" value="GATase1_Anthranilate_Synthase"/>
    <property type="match status" value="1"/>
</dbReference>
<gene>
    <name evidence="8" type="ORF">M5J20_00410</name>
</gene>
<organism evidence="8 9">
    <name type="scientific">Corynebacterium stercoris</name>
    <dbReference type="NCBI Taxonomy" id="2943490"/>
    <lineage>
        <taxon>Bacteria</taxon>
        <taxon>Bacillati</taxon>
        <taxon>Actinomycetota</taxon>
        <taxon>Actinomycetes</taxon>
        <taxon>Mycobacteriales</taxon>
        <taxon>Corynebacteriaceae</taxon>
        <taxon>Corynebacterium</taxon>
    </lineage>
</organism>
<dbReference type="InterPro" id="IPR006221">
    <property type="entry name" value="TrpG/PapA_dom"/>
</dbReference>
<dbReference type="Pfam" id="PF00425">
    <property type="entry name" value="Chorismate_bind"/>
    <property type="match status" value="1"/>
</dbReference>
<name>A0ABT1FY20_9CORY</name>
<dbReference type="InterPro" id="IPR019999">
    <property type="entry name" value="Anth_synth_I-like"/>
</dbReference>
<dbReference type="EMBL" id="JAMFTQ010000001">
    <property type="protein sequence ID" value="MCP1386663.1"/>
    <property type="molecule type" value="Genomic_DNA"/>
</dbReference>
<evidence type="ECO:0000256" key="1">
    <source>
        <dbReference type="ARBA" id="ARBA00005970"/>
    </source>
</evidence>
<evidence type="ECO:0000259" key="5">
    <source>
        <dbReference type="Pfam" id="PF00117"/>
    </source>
</evidence>
<dbReference type="InterPro" id="IPR029062">
    <property type="entry name" value="Class_I_gatase-like"/>
</dbReference>
<dbReference type="PANTHER" id="PTHR11236">
    <property type="entry name" value="AMINOBENZOATE/ANTHRANILATE SYNTHASE"/>
    <property type="match status" value="1"/>
</dbReference>
<dbReference type="SUPFAM" id="SSF56322">
    <property type="entry name" value="ADC synthase"/>
    <property type="match status" value="1"/>
</dbReference>
<dbReference type="Gene3D" id="3.60.120.10">
    <property type="entry name" value="Anthranilate synthase"/>
    <property type="match status" value="1"/>
</dbReference>
<dbReference type="RefSeq" id="WP_253575314.1">
    <property type="nucleotide sequence ID" value="NZ_JAMFTQ010000001.1"/>
</dbReference>
<dbReference type="InterPro" id="IPR006805">
    <property type="entry name" value="Anth_synth_I_N"/>
</dbReference>
<dbReference type="Gene3D" id="3.40.50.880">
    <property type="match status" value="1"/>
</dbReference>
<dbReference type="InterPro" id="IPR015890">
    <property type="entry name" value="Chorismate_C"/>
</dbReference>
<keyword evidence="3" id="KW-0808">Transferase</keyword>
<evidence type="ECO:0000313" key="9">
    <source>
        <dbReference type="Proteomes" id="UP001204000"/>
    </source>
</evidence>
<evidence type="ECO:0000259" key="7">
    <source>
        <dbReference type="Pfam" id="PF04715"/>
    </source>
</evidence>
<dbReference type="PRINTS" id="PR00097">
    <property type="entry name" value="ANTSNTHASEII"/>
</dbReference>
<dbReference type="Pfam" id="PF00117">
    <property type="entry name" value="GATase"/>
    <property type="match status" value="1"/>
</dbReference>
<evidence type="ECO:0000313" key="8">
    <source>
        <dbReference type="EMBL" id="MCP1386663.1"/>
    </source>
</evidence>
<evidence type="ECO:0000256" key="4">
    <source>
        <dbReference type="ARBA" id="ARBA00022962"/>
    </source>
</evidence>
<feature type="domain" description="Glutamine amidotransferase" evidence="5">
    <location>
        <begin position="3"/>
        <end position="189"/>
    </location>
</feature>
<dbReference type="PROSITE" id="PS51273">
    <property type="entry name" value="GATASE_TYPE_1"/>
    <property type="match status" value="1"/>
</dbReference>
<proteinExistence type="inferred from homology"/>
<keyword evidence="9" id="KW-1185">Reference proteome</keyword>
<dbReference type="NCBIfam" id="TIGR00566">
    <property type="entry name" value="trpG_papA"/>
    <property type="match status" value="1"/>
</dbReference>
<feature type="domain" description="Anthranilate synthase component I N-terminal" evidence="7">
    <location>
        <begin position="231"/>
        <end position="345"/>
    </location>
</feature>
<accession>A0ABT1FY20</accession>
<dbReference type="InterPro" id="IPR005801">
    <property type="entry name" value="ADC_synthase"/>
</dbReference>
<evidence type="ECO:0000256" key="3">
    <source>
        <dbReference type="ARBA" id="ARBA00022679"/>
    </source>
</evidence>
<comment type="caution">
    <text evidence="8">The sequence shown here is derived from an EMBL/GenBank/DDBJ whole genome shotgun (WGS) entry which is preliminary data.</text>
</comment>
<dbReference type="Pfam" id="PF04715">
    <property type="entry name" value="Anth_synt_I_N"/>
    <property type="match status" value="1"/>
</dbReference>